<dbReference type="InterPro" id="IPR039261">
    <property type="entry name" value="FNR_nucleotide-bd"/>
</dbReference>
<evidence type="ECO:0000259" key="2">
    <source>
        <dbReference type="PROSITE" id="PS51384"/>
    </source>
</evidence>
<organism evidence="3 4">
    <name type="scientific">Candidatus Collierbacteria bacterium GW2011_GWA2_42_17</name>
    <dbReference type="NCBI Taxonomy" id="1618378"/>
    <lineage>
        <taxon>Bacteria</taxon>
        <taxon>Candidatus Collieribacteriota</taxon>
    </lineage>
</organism>
<evidence type="ECO:0000313" key="4">
    <source>
        <dbReference type="Proteomes" id="UP000033854"/>
    </source>
</evidence>
<keyword evidence="1" id="KW-0285">Flavoprotein</keyword>
<reference evidence="3 4" key="1">
    <citation type="journal article" date="2015" name="Nature">
        <title>rRNA introns, odd ribosomes, and small enigmatic genomes across a large radiation of phyla.</title>
        <authorList>
            <person name="Brown C.T."/>
            <person name="Hug L.A."/>
            <person name="Thomas B.C."/>
            <person name="Sharon I."/>
            <person name="Castelle C.J."/>
            <person name="Singh A."/>
            <person name="Wilkins M.J."/>
            <person name="Williams K.H."/>
            <person name="Banfield J.F."/>
        </authorList>
    </citation>
    <scope>NUCLEOTIDE SEQUENCE [LARGE SCALE GENOMIC DNA]</scope>
</reference>
<evidence type="ECO:0000313" key="3">
    <source>
        <dbReference type="EMBL" id="KKS42932.1"/>
    </source>
</evidence>
<feature type="binding site" evidence="1">
    <location>
        <begin position="50"/>
        <end position="53"/>
    </location>
    <ligand>
        <name>FAD</name>
        <dbReference type="ChEBI" id="CHEBI:57692"/>
    </ligand>
</feature>
<dbReference type="GO" id="GO:0016491">
    <property type="term" value="F:oxidoreductase activity"/>
    <property type="evidence" value="ECO:0007669"/>
    <property type="project" value="InterPro"/>
</dbReference>
<name>A0A0G0Z2D6_9BACT</name>
<dbReference type="PIRSF" id="PIRSF006816">
    <property type="entry name" value="Cyc3_hyd_g"/>
    <property type="match status" value="1"/>
</dbReference>
<comment type="caution">
    <text evidence="3">The sequence shown here is derived from an EMBL/GenBank/DDBJ whole genome shotgun (WGS) entry which is preliminary data.</text>
</comment>
<accession>A0A0G0Z2D6</accession>
<keyword evidence="1" id="KW-0274">FAD</keyword>
<comment type="cofactor">
    <cofactor evidence="1">
        <name>FAD</name>
        <dbReference type="ChEBI" id="CHEBI:57692"/>
    </cofactor>
    <text evidence="1">Binds 1 FAD per subunit.</text>
</comment>
<dbReference type="InterPro" id="IPR012165">
    <property type="entry name" value="Cyt_c3_hydrogenase_gsu"/>
</dbReference>
<dbReference type="GO" id="GO:0050660">
    <property type="term" value="F:flavin adenine dinucleotide binding"/>
    <property type="evidence" value="ECO:0007669"/>
    <property type="project" value="InterPro"/>
</dbReference>
<dbReference type="InterPro" id="IPR001433">
    <property type="entry name" value="OxRdtase_FAD/NAD-bd"/>
</dbReference>
<dbReference type="PANTHER" id="PTHR47354:SF5">
    <property type="entry name" value="PROTEIN RFBI"/>
    <property type="match status" value="1"/>
</dbReference>
<dbReference type="PRINTS" id="PR00410">
    <property type="entry name" value="PHEHYDRXLASE"/>
</dbReference>
<dbReference type="EMBL" id="LCDA01000004">
    <property type="protein sequence ID" value="KKS42932.1"/>
    <property type="molecule type" value="Genomic_DNA"/>
</dbReference>
<feature type="domain" description="FAD-binding FR-type" evidence="2">
    <location>
        <begin position="3"/>
        <end position="100"/>
    </location>
</feature>
<dbReference type="Gene3D" id="2.40.30.10">
    <property type="entry name" value="Translation factors"/>
    <property type="match status" value="1"/>
</dbReference>
<gene>
    <name evidence="3" type="ORF">UV06_C0004G0067</name>
</gene>
<sequence length="235" mass="26239">MNAKKMPGRVVYKTNLAGDTWVLGIELEEKADFIPGQFVSLKVNEEGLRRSYSVASLPNKKNIELVVDVAPMGVGSKYVLGLKVGDLVEVLGFLGKFVVSDDTLLTQKKLLFVGTGAGAAPLKPMIEDLLINKGFRGQIHLVWGMRFEKDLYWLAELDKLQREYDNFHLDIALSHPGEKWPGVQGHVGDVTDKIKIEGKKTSAFLCGNPEMVVEMKKKLIDMGVPEEQIFYERFA</sequence>
<dbReference type="InterPro" id="IPR017938">
    <property type="entry name" value="Riboflavin_synthase-like_b-brl"/>
</dbReference>
<dbReference type="Proteomes" id="UP000033854">
    <property type="component" value="Unassembled WGS sequence"/>
</dbReference>
<dbReference type="PROSITE" id="PS51384">
    <property type="entry name" value="FAD_FR"/>
    <property type="match status" value="1"/>
</dbReference>
<dbReference type="Gene3D" id="3.40.50.80">
    <property type="entry name" value="Nucleotide-binding domain of ferredoxin-NADP reductase (FNR) module"/>
    <property type="match status" value="1"/>
</dbReference>
<dbReference type="SUPFAM" id="SSF63380">
    <property type="entry name" value="Riboflavin synthase domain-like"/>
    <property type="match status" value="1"/>
</dbReference>
<dbReference type="Pfam" id="PF00175">
    <property type="entry name" value="NAD_binding_1"/>
    <property type="match status" value="1"/>
</dbReference>
<dbReference type="SUPFAM" id="SSF52343">
    <property type="entry name" value="Ferredoxin reductase-like, C-terminal NADP-linked domain"/>
    <property type="match status" value="1"/>
</dbReference>
<evidence type="ECO:0000256" key="1">
    <source>
        <dbReference type="PIRSR" id="PIRSR006816-1"/>
    </source>
</evidence>
<dbReference type="PANTHER" id="PTHR47354">
    <property type="entry name" value="NADH OXIDOREDUCTASE HCR"/>
    <property type="match status" value="1"/>
</dbReference>
<dbReference type="GO" id="GO:0051537">
    <property type="term" value="F:2 iron, 2 sulfur cluster binding"/>
    <property type="evidence" value="ECO:0007669"/>
    <property type="project" value="InterPro"/>
</dbReference>
<dbReference type="InterPro" id="IPR050415">
    <property type="entry name" value="MRET"/>
</dbReference>
<proteinExistence type="predicted"/>
<dbReference type="Pfam" id="PF00970">
    <property type="entry name" value="FAD_binding_6"/>
    <property type="match status" value="1"/>
</dbReference>
<dbReference type="InterPro" id="IPR001709">
    <property type="entry name" value="Flavoprot_Pyr_Nucl_cyt_Rdtase"/>
</dbReference>
<dbReference type="AlphaFoldDB" id="A0A0G0Z2D6"/>
<dbReference type="InterPro" id="IPR017927">
    <property type="entry name" value="FAD-bd_FR_type"/>
</dbReference>
<dbReference type="InterPro" id="IPR008333">
    <property type="entry name" value="Cbr1-like_FAD-bd_dom"/>
</dbReference>
<dbReference type="PRINTS" id="PR00371">
    <property type="entry name" value="FPNCR"/>
</dbReference>
<dbReference type="GO" id="GO:0006221">
    <property type="term" value="P:pyrimidine nucleotide biosynthetic process"/>
    <property type="evidence" value="ECO:0007669"/>
    <property type="project" value="InterPro"/>
</dbReference>
<protein>
    <submittedName>
        <fullName evidence="3">Oxidoreductase FAD-binding domain protein</fullName>
    </submittedName>
</protein>